<evidence type="ECO:0000256" key="6">
    <source>
        <dbReference type="ARBA" id="ARBA00048348"/>
    </source>
</evidence>
<dbReference type="PANTHER" id="PTHR11002">
    <property type="entry name" value="CARBONIC ANHYDRASE"/>
    <property type="match status" value="1"/>
</dbReference>
<comment type="catalytic activity">
    <reaction evidence="6 8">
        <text>hydrogencarbonate + H(+) = CO2 + H2O</text>
        <dbReference type="Rhea" id="RHEA:10748"/>
        <dbReference type="ChEBI" id="CHEBI:15377"/>
        <dbReference type="ChEBI" id="CHEBI:15378"/>
        <dbReference type="ChEBI" id="CHEBI:16526"/>
        <dbReference type="ChEBI" id="CHEBI:17544"/>
        <dbReference type="EC" id="4.2.1.1"/>
    </reaction>
</comment>
<dbReference type="AlphaFoldDB" id="A0A409WZ22"/>
<reference evidence="9 10" key="1">
    <citation type="journal article" date="2018" name="Evol. Lett.">
        <title>Horizontal gene cluster transfer increased hallucinogenic mushroom diversity.</title>
        <authorList>
            <person name="Reynolds H.T."/>
            <person name="Vijayakumar V."/>
            <person name="Gluck-Thaler E."/>
            <person name="Korotkin H.B."/>
            <person name="Matheny P.B."/>
            <person name="Slot J.C."/>
        </authorList>
    </citation>
    <scope>NUCLEOTIDE SEQUENCE [LARGE SCALE GENOMIC DNA]</scope>
    <source>
        <strain evidence="9 10">2631</strain>
    </source>
</reference>
<comment type="cofactor">
    <cofactor evidence="7">
        <name>Zn(2+)</name>
        <dbReference type="ChEBI" id="CHEBI:29105"/>
    </cofactor>
    <text evidence="7">Binds 1 zinc ion per subunit.</text>
</comment>
<evidence type="ECO:0000256" key="5">
    <source>
        <dbReference type="ARBA" id="ARBA00023239"/>
    </source>
</evidence>
<dbReference type="GO" id="GO:0004089">
    <property type="term" value="F:carbonate dehydratase activity"/>
    <property type="evidence" value="ECO:0007669"/>
    <property type="project" value="UniProtKB-UniRule"/>
</dbReference>
<evidence type="ECO:0000313" key="10">
    <source>
        <dbReference type="Proteomes" id="UP000283269"/>
    </source>
</evidence>
<organism evidence="9 10">
    <name type="scientific">Psilocybe cyanescens</name>
    <dbReference type="NCBI Taxonomy" id="93625"/>
    <lineage>
        <taxon>Eukaryota</taxon>
        <taxon>Fungi</taxon>
        <taxon>Dikarya</taxon>
        <taxon>Basidiomycota</taxon>
        <taxon>Agaricomycotina</taxon>
        <taxon>Agaricomycetes</taxon>
        <taxon>Agaricomycetidae</taxon>
        <taxon>Agaricales</taxon>
        <taxon>Agaricineae</taxon>
        <taxon>Strophariaceae</taxon>
        <taxon>Psilocybe</taxon>
    </lineage>
</organism>
<evidence type="ECO:0000256" key="1">
    <source>
        <dbReference type="ARBA" id="ARBA00006217"/>
    </source>
</evidence>
<comment type="function">
    <text evidence="8">Reversible hydration of carbon dioxide.</text>
</comment>
<name>A0A409WZ22_PSICY</name>
<comment type="caution">
    <text evidence="9">The sequence shown here is derived from an EMBL/GenBank/DDBJ whole genome shotgun (WGS) entry which is preliminary data.</text>
</comment>
<accession>A0A409WZ22</accession>
<dbReference type="Pfam" id="PF00484">
    <property type="entry name" value="Pro_CA"/>
    <property type="match status" value="1"/>
</dbReference>
<dbReference type="EC" id="4.2.1.1" evidence="2 8"/>
<feature type="binding site" evidence="7">
    <location>
        <position position="92"/>
    </location>
    <ligand>
        <name>Zn(2+)</name>
        <dbReference type="ChEBI" id="CHEBI:29105"/>
    </ligand>
</feature>
<evidence type="ECO:0000313" key="9">
    <source>
        <dbReference type="EMBL" id="PPQ83729.1"/>
    </source>
</evidence>
<dbReference type="InterPro" id="IPR001765">
    <property type="entry name" value="Carbonic_anhydrase"/>
</dbReference>
<dbReference type="SMART" id="SM00947">
    <property type="entry name" value="Pro_CA"/>
    <property type="match status" value="1"/>
</dbReference>
<dbReference type="Proteomes" id="UP000283269">
    <property type="component" value="Unassembled WGS sequence"/>
</dbReference>
<dbReference type="PANTHER" id="PTHR11002:SF76">
    <property type="entry name" value="CARBONIC ANHYDRASE"/>
    <property type="match status" value="1"/>
</dbReference>
<evidence type="ECO:0000256" key="3">
    <source>
        <dbReference type="ARBA" id="ARBA00022723"/>
    </source>
</evidence>
<gene>
    <name evidence="9" type="ORF">CVT25_006133</name>
</gene>
<dbReference type="STRING" id="93625.A0A409WZ22"/>
<keyword evidence="5 8" id="KW-0456">Lyase</keyword>
<dbReference type="EMBL" id="NHYD01002983">
    <property type="protein sequence ID" value="PPQ83729.1"/>
    <property type="molecule type" value="Genomic_DNA"/>
</dbReference>
<evidence type="ECO:0000256" key="2">
    <source>
        <dbReference type="ARBA" id="ARBA00012925"/>
    </source>
</evidence>
<dbReference type="OrthoDB" id="10248475at2759"/>
<protein>
    <recommendedName>
        <fullName evidence="2 8">Carbonic anhydrase</fullName>
        <ecNumber evidence="2 8">4.2.1.1</ecNumber>
    </recommendedName>
    <alternativeName>
        <fullName evidence="8">Carbonate dehydratase</fullName>
    </alternativeName>
</protein>
<proteinExistence type="inferred from homology"/>
<evidence type="ECO:0000256" key="7">
    <source>
        <dbReference type="PIRSR" id="PIRSR601765-1"/>
    </source>
</evidence>
<dbReference type="Gene3D" id="3.40.1050.10">
    <property type="entry name" value="Carbonic anhydrase"/>
    <property type="match status" value="1"/>
</dbReference>
<keyword evidence="3 7" id="KW-0479">Metal-binding</keyword>
<keyword evidence="10" id="KW-1185">Reference proteome</keyword>
<dbReference type="GO" id="GO:0034599">
    <property type="term" value="P:cellular response to oxidative stress"/>
    <property type="evidence" value="ECO:0007669"/>
    <property type="project" value="TreeGrafter"/>
</dbReference>
<dbReference type="GO" id="GO:0071244">
    <property type="term" value="P:cellular response to carbon dioxide"/>
    <property type="evidence" value="ECO:0007669"/>
    <property type="project" value="TreeGrafter"/>
</dbReference>
<dbReference type="GO" id="GO:0008270">
    <property type="term" value="F:zinc ion binding"/>
    <property type="evidence" value="ECO:0007669"/>
    <property type="project" value="UniProtKB-UniRule"/>
</dbReference>
<feature type="binding site" evidence="7">
    <location>
        <position position="95"/>
    </location>
    <ligand>
        <name>Zn(2+)</name>
        <dbReference type="ChEBI" id="CHEBI:29105"/>
    </ligand>
</feature>
<dbReference type="SUPFAM" id="SSF53056">
    <property type="entry name" value="beta-carbonic anhydrase, cab"/>
    <property type="match status" value="1"/>
</dbReference>
<dbReference type="InParanoid" id="A0A409WZ22"/>
<sequence length="252" mass="27344">MSEQNPGLLTSLAMEGQKSANKTYSLLSLAPYSQPETSPIDSMNRTSTREYKQFDSSFSHEVIVGTRGYFRNAVLSFAVEALKVKHVVVMGHYGCGGVAESMMPVKTPLSRPADVAVQGWIQPIREIYQTSTRPEIVAHREACKLEPMSQVPHLHDPAFRALVEENVKSNVQKIAKSAVIRDHYADVTLTNGDGPTIPSTSGKARVTEVYIHGFVYDVETGKVSDLGVSVGPPGRILPASPFPLIESGTSSS</sequence>
<comment type="similarity">
    <text evidence="1 8">Belongs to the beta-class carbonic anhydrase family.</text>
</comment>
<evidence type="ECO:0000256" key="4">
    <source>
        <dbReference type="ARBA" id="ARBA00022833"/>
    </source>
</evidence>
<dbReference type="InterPro" id="IPR036874">
    <property type="entry name" value="Carbonic_anhydrase_sf"/>
</dbReference>
<evidence type="ECO:0000256" key="8">
    <source>
        <dbReference type="RuleBase" id="RU003956"/>
    </source>
</evidence>
<keyword evidence="4 7" id="KW-0862">Zinc</keyword>